<evidence type="ECO:0000256" key="1">
    <source>
        <dbReference type="SAM" id="Coils"/>
    </source>
</evidence>
<gene>
    <name evidence="3" type="ORF">GXN74_10665</name>
</gene>
<evidence type="ECO:0000313" key="4">
    <source>
        <dbReference type="Proteomes" id="UP000461585"/>
    </source>
</evidence>
<protein>
    <submittedName>
        <fullName evidence="3">Tetratricopeptide repeat protein</fullName>
    </submittedName>
</protein>
<dbReference type="RefSeq" id="WP_162370924.1">
    <property type="nucleotide sequence ID" value="NZ_JAAEEH010000030.1"/>
</dbReference>
<dbReference type="Gene3D" id="1.25.40.10">
    <property type="entry name" value="Tetratricopeptide repeat domain"/>
    <property type="match status" value="3"/>
</dbReference>
<accession>A0A7X5HWZ4</accession>
<dbReference type="Pfam" id="PF13424">
    <property type="entry name" value="TPR_12"/>
    <property type="match status" value="1"/>
</dbReference>
<feature type="transmembrane region" description="Helical" evidence="2">
    <location>
        <begin position="221"/>
        <end position="244"/>
    </location>
</feature>
<dbReference type="InterPro" id="IPR019734">
    <property type="entry name" value="TPR_rpt"/>
</dbReference>
<dbReference type="EMBL" id="JAAEEH010000030">
    <property type="protein sequence ID" value="NDL68203.1"/>
    <property type="molecule type" value="Genomic_DNA"/>
</dbReference>
<dbReference type="Proteomes" id="UP000461585">
    <property type="component" value="Unassembled WGS sequence"/>
</dbReference>
<keyword evidence="2" id="KW-1133">Transmembrane helix</keyword>
<reference evidence="3 4" key="1">
    <citation type="submission" date="2020-01" db="EMBL/GenBank/DDBJ databases">
        <title>Anaeroalcalibacter tamaniensis gen. nov., sp. nov., moderately halophilic strictly anaerobic fermenter bacterium from mud volcano of Taman peninsula.</title>
        <authorList>
            <person name="Frolova A."/>
            <person name="Merkel A.Y."/>
            <person name="Slobodkin A.I."/>
        </authorList>
    </citation>
    <scope>NUCLEOTIDE SEQUENCE [LARGE SCALE GENOMIC DNA]</scope>
    <source>
        <strain evidence="3 4">F-3ap</strain>
    </source>
</reference>
<dbReference type="SUPFAM" id="SSF48452">
    <property type="entry name" value="TPR-like"/>
    <property type="match status" value="2"/>
</dbReference>
<organism evidence="3 4">
    <name type="scientific">Anaerotalea alkaliphila</name>
    <dbReference type="NCBI Taxonomy" id="2662126"/>
    <lineage>
        <taxon>Bacteria</taxon>
        <taxon>Bacillati</taxon>
        <taxon>Bacillota</taxon>
        <taxon>Clostridia</taxon>
        <taxon>Eubacteriales</taxon>
        <taxon>Anaerotalea</taxon>
    </lineage>
</organism>
<proteinExistence type="predicted"/>
<dbReference type="SMART" id="SM00028">
    <property type="entry name" value="TPR"/>
    <property type="match status" value="5"/>
</dbReference>
<dbReference type="PANTHER" id="PTHR12558">
    <property type="entry name" value="CELL DIVISION CYCLE 16,23,27"/>
    <property type="match status" value="1"/>
</dbReference>
<dbReference type="Pfam" id="PF13181">
    <property type="entry name" value="TPR_8"/>
    <property type="match status" value="1"/>
</dbReference>
<dbReference type="AlphaFoldDB" id="A0A7X5HWZ4"/>
<feature type="coiled-coil region" evidence="1">
    <location>
        <begin position="251"/>
        <end position="292"/>
    </location>
</feature>
<keyword evidence="2" id="KW-0472">Membrane</keyword>
<name>A0A7X5HWZ4_9FIRM</name>
<keyword evidence="4" id="KW-1185">Reference proteome</keyword>
<comment type="caution">
    <text evidence="3">The sequence shown here is derived from an EMBL/GenBank/DDBJ whole genome shotgun (WGS) entry which is preliminary data.</text>
</comment>
<evidence type="ECO:0000256" key="2">
    <source>
        <dbReference type="SAM" id="Phobius"/>
    </source>
</evidence>
<dbReference type="InterPro" id="IPR011990">
    <property type="entry name" value="TPR-like_helical_dom_sf"/>
</dbReference>
<keyword evidence="2" id="KW-0812">Transmembrane</keyword>
<keyword evidence="1" id="KW-0175">Coiled coil</keyword>
<dbReference type="PANTHER" id="PTHR12558:SF33">
    <property type="entry name" value="BLL7664 PROTEIN"/>
    <property type="match status" value="1"/>
</dbReference>
<evidence type="ECO:0000313" key="3">
    <source>
        <dbReference type="EMBL" id="NDL68203.1"/>
    </source>
</evidence>
<sequence>MMVEGTVYRKIKNTSLAMYNEGLERAREHDLSSAEQLLKGSVRFDKGNVQARNLLGLVHLEMGEPAAAVRQWILSKNMQQDGNRAVVFLGMLEKDHSKLEKWNQAVKHYNQALRHVRLGSLDLAILQLRKAQQLNPKFVRAHGLMALCLGKTGQLQQAKKELQKVLELDGGNLLASRWLREMEHAEENRPKNRPLQEVKEKVLDEKKHTRQIMVNQSVQQFVAVVLGVVIGISVMAFLVTPGALNDRDARIGSLTTQVEGLESKNIRLEAEVRTLETQLEEKRGELEALGETYGDQSSYASQLKTVATVFGHYLRGNNEETVDAALAVEDARIQDPLLLELLAEVRGKVYPPAAQTAYNQGYALYNSRRYEEAIPLLEKSRKIAVDQRYSDDALYYLARCHQLLGRTDMAVSLFEQLLVDYPDSNMRNYTNNFLSQLKN</sequence>